<dbReference type="GO" id="GO:0060271">
    <property type="term" value="P:cilium assembly"/>
    <property type="evidence" value="ECO:0007669"/>
    <property type="project" value="TreeGrafter"/>
</dbReference>
<evidence type="ECO:0000313" key="7">
    <source>
        <dbReference type="EMBL" id="SSX30643.1"/>
    </source>
</evidence>
<protein>
    <submittedName>
        <fullName evidence="7">CSON002723 protein</fullName>
    </submittedName>
</protein>
<keyword evidence="4" id="KW-0547">Nucleotide-binding</keyword>
<dbReference type="SUPFAM" id="SSF56059">
    <property type="entry name" value="Glutathione synthetase ATP-binding domain-like"/>
    <property type="match status" value="1"/>
</dbReference>
<dbReference type="PANTHER" id="PTHR45870:SF2">
    <property type="entry name" value="TUBULIN MONOGLYCYLASE TTLL3"/>
    <property type="match status" value="1"/>
</dbReference>
<evidence type="ECO:0000256" key="3">
    <source>
        <dbReference type="ARBA" id="ARBA00022598"/>
    </source>
</evidence>
<dbReference type="GO" id="GO:0005930">
    <property type="term" value="C:axoneme"/>
    <property type="evidence" value="ECO:0007669"/>
    <property type="project" value="TreeGrafter"/>
</dbReference>
<evidence type="ECO:0000256" key="2">
    <source>
        <dbReference type="ARBA" id="ARBA00022490"/>
    </source>
</evidence>
<reference evidence="7" key="1">
    <citation type="submission" date="2018-07" db="EMBL/GenBank/DDBJ databases">
        <authorList>
            <person name="Quirk P.G."/>
            <person name="Krulwich T.A."/>
        </authorList>
    </citation>
    <scope>NUCLEOTIDE SEQUENCE</scope>
</reference>
<dbReference type="GO" id="GO:0005524">
    <property type="term" value="F:ATP binding"/>
    <property type="evidence" value="ECO:0007669"/>
    <property type="project" value="UniProtKB-KW"/>
</dbReference>
<dbReference type="AlphaFoldDB" id="A0A336MPF8"/>
<comment type="subcellular location">
    <subcellularLocation>
        <location evidence="1">Cytoplasm</location>
    </subcellularLocation>
</comment>
<evidence type="ECO:0000256" key="4">
    <source>
        <dbReference type="ARBA" id="ARBA00022741"/>
    </source>
</evidence>
<evidence type="ECO:0000256" key="1">
    <source>
        <dbReference type="ARBA" id="ARBA00004496"/>
    </source>
</evidence>
<keyword evidence="5" id="KW-0067">ATP-binding</keyword>
<feature type="coiled-coil region" evidence="6">
    <location>
        <begin position="540"/>
        <end position="567"/>
    </location>
</feature>
<dbReference type="InterPro" id="IPR004344">
    <property type="entry name" value="TTL/TTLL_fam"/>
</dbReference>
<dbReference type="EMBL" id="UFQT01001458">
    <property type="protein sequence ID" value="SSX30643.1"/>
    <property type="molecule type" value="Genomic_DNA"/>
</dbReference>
<dbReference type="GO" id="GO:0015630">
    <property type="term" value="C:microtubule cytoskeleton"/>
    <property type="evidence" value="ECO:0007669"/>
    <property type="project" value="TreeGrafter"/>
</dbReference>
<dbReference type="GO" id="GO:0070736">
    <property type="term" value="F:protein-glycine ligase activity, initiating"/>
    <property type="evidence" value="ECO:0007669"/>
    <property type="project" value="TreeGrafter"/>
</dbReference>
<dbReference type="PROSITE" id="PS51221">
    <property type="entry name" value="TTL"/>
    <property type="match status" value="1"/>
</dbReference>
<dbReference type="Pfam" id="PF03133">
    <property type="entry name" value="TTL"/>
    <property type="match status" value="1"/>
</dbReference>
<proteinExistence type="predicted"/>
<organism evidence="7">
    <name type="scientific">Culicoides sonorensis</name>
    <name type="common">Biting midge</name>
    <dbReference type="NCBI Taxonomy" id="179676"/>
    <lineage>
        <taxon>Eukaryota</taxon>
        <taxon>Metazoa</taxon>
        <taxon>Ecdysozoa</taxon>
        <taxon>Arthropoda</taxon>
        <taxon>Hexapoda</taxon>
        <taxon>Insecta</taxon>
        <taxon>Pterygota</taxon>
        <taxon>Neoptera</taxon>
        <taxon>Endopterygota</taxon>
        <taxon>Diptera</taxon>
        <taxon>Nematocera</taxon>
        <taxon>Chironomoidea</taxon>
        <taxon>Ceratopogonidae</taxon>
        <taxon>Ceratopogoninae</taxon>
        <taxon>Culicoides</taxon>
        <taxon>Monoculicoides</taxon>
    </lineage>
</organism>
<dbReference type="Gene3D" id="3.30.470.20">
    <property type="entry name" value="ATP-grasp fold, B domain"/>
    <property type="match status" value="1"/>
</dbReference>
<name>A0A336MPF8_CULSO</name>
<evidence type="ECO:0000256" key="6">
    <source>
        <dbReference type="SAM" id="Coils"/>
    </source>
</evidence>
<dbReference type="GO" id="GO:0003341">
    <property type="term" value="P:cilium movement"/>
    <property type="evidence" value="ECO:0007669"/>
    <property type="project" value="TreeGrafter"/>
</dbReference>
<dbReference type="PANTHER" id="PTHR45870">
    <property type="entry name" value="TUBULIN MONOGLYCYLASE TTLL3"/>
    <property type="match status" value="1"/>
</dbReference>
<sequence length="608" mass="71779">MAPTAASSSTEHHIDMLRKYIEYHCWITKAKQKGRFFRISAGGNFSKLRSELKKRGFIEQIYLPSESVFYTMPNSILLEEAQRGNEYERALVAKIIGKRPPDFVWVTRSPCYKPLSNISLLNKIYITGWNFGVKNDVLKYIKKIRETDKKQSILKYPRSYNLSEPDTMNAFVADFRMTAAVGLVTFLYDQKESMNDWFTHDINNTETIKIFGLDCAIHIILMHIKYADGHLNKDDLARCCHFSEKQWNELLDVHMHVIKYKKKIYASNELRDDYVLRINMIAPDIPKYFKKRKHDGIHNIWMMKPCYSCQGSGIILTDNEKHILNWVNTHKGRYVIQKYIERPFLIFNCKFDLRQYYLITMDNEYVRFWSHWLCTCKLASEEFSFDDYNEQKHITNTTVQRRYKRENTENLPYHHMWSIHTLIDHFEKMGRPDVYDKKIYPTIKEVLRMISKVAVQNIELKVGRFELLGCDWLITDDYSTYLLEINRCPSLFYYTPVSEYVIGKIFEDLIKVVVDFNDDRKASTGGFECIFKMDMPDSPKAQAARKAQQLKMELQQARKMIDEVLNEILNDVITSVKVKIPEEVDKAEVDKEAAELFDPYKHKLLSAF</sequence>
<keyword evidence="2" id="KW-0963">Cytoplasm</keyword>
<gene>
    <name evidence="7" type="primary">CSON002723</name>
</gene>
<dbReference type="VEuPathDB" id="VectorBase:CSON002723"/>
<keyword evidence="6" id="KW-0175">Coiled coil</keyword>
<evidence type="ECO:0000256" key="5">
    <source>
        <dbReference type="ARBA" id="ARBA00022840"/>
    </source>
</evidence>
<keyword evidence="3" id="KW-0436">Ligase</keyword>
<accession>A0A336MPF8</accession>
<dbReference type="InterPro" id="IPR051437">
    <property type="entry name" value="TTLL_monoglycylase"/>
</dbReference>